<comment type="similarity">
    <text evidence="6">Belongs to the ABC-4 integral membrane protein family.</text>
</comment>
<reference evidence="9 10" key="1">
    <citation type="submission" date="2021-01" db="EMBL/GenBank/DDBJ databases">
        <title>Genome public.</title>
        <authorList>
            <person name="Liu C."/>
            <person name="Sun Q."/>
        </authorList>
    </citation>
    <scope>NUCLEOTIDE SEQUENCE [LARGE SCALE GENOMIC DNA]</scope>
    <source>
        <strain evidence="9 10">YIM B02515</strain>
    </source>
</reference>
<feature type="domain" description="ABC3 transporter permease C-terminal" evidence="8">
    <location>
        <begin position="850"/>
        <end position="968"/>
    </location>
</feature>
<proteinExistence type="inferred from homology"/>
<evidence type="ECO:0000256" key="4">
    <source>
        <dbReference type="ARBA" id="ARBA00022989"/>
    </source>
</evidence>
<feature type="transmembrane region" description="Helical" evidence="7">
    <location>
        <begin position="466"/>
        <end position="486"/>
    </location>
</feature>
<evidence type="ECO:0000256" key="5">
    <source>
        <dbReference type="ARBA" id="ARBA00023136"/>
    </source>
</evidence>
<keyword evidence="4 7" id="KW-1133">Transmembrane helix</keyword>
<gene>
    <name evidence="9" type="ORF">JK636_13480</name>
</gene>
<feature type="domain" description="ABC3 transporter permease C-terminal" evidence="8">
    <location>
        <begin position="337"/>
        <end position="451"/>
    </location>
</feature>
<keyword evidence="10" id="KW-1185">Reference proteome</keyword>
<feature type="transmembrane region" description="Helical" evidence="7">
    <location>
        <begin position="328"/>
        <end position="352"/>
    </location>
</feature>
<organism evidence="9 10">
    <name type="scientific">Clostridium rhizosphaerae</name>
    <dbReference type="NCBI Taxonomy" id="2803861"/>
    <lineage>
        <taxon>Bacteria</taxon>
        <taxon>Bacillati</taxon>
        <taxon>Bacillota</taxon>
        <taxon>Clostridia</taxon>
        <taxon>Eubacteriales</taxon>
        <taxon>Clostridiaceae</taxon>
        <taxon>Clostridium</taxon>
    </lineage>
</organism>
<dbReference type="EMBL" id="JAESWC010000008">
    <property type="protein sequence ID" value="MBL4936770.1"/>
    <property type="molecule type" value="Genomic_DNA"/>
</dbReference>
<feature type="transmembrane region" description="Helical" evidence="7">
    <location>
        <begin position="426"/>
        <end position="445"/>
    </location>
</feature>
<keyword evidence="5 7" id="KW-0472">Membrane</keyword>
<evidence type="ECO:0000313" key="10">
    <source>
        <dbReference type="Proteomes" id="UP000632377"/>
    </source>
</evidence>
<sequence length="981" mass="110751">MALIKMVLRKMVKNKWFIIFLMIGLLICSALMSSIPMYTDAVLQKVFIKDLENYQKESEAYPGGFTALFYLNDGSLGDVLKDVQGNNIFENDNVKKYFNKYYEDFIKTDEFFKKDFQNRIGIKVQEQVVNYSTEPRKMVHDNFKAGDFDDNAFARIQSLSNIEKHIKIVDGRLPANEKTDNIYEVMITEGALSKFKMVLNRVYVLSDVNKKGIADIKIKPVGVVGPKEEDNLYWSGNKISNFNESIIINEDLMIKDFVKAQPTQLDSAKWYSALDYHDLSLKNINKLYSGEYSISKDLSEIRSSTNINFPLKDLTTKYLGKEKQLKTMMWSLNVPVIIMLSIYLFMVSKLIIEKEKNEISLLISRGASRLQVVFGYVIEGMILALFALAVGPLLGLYLTKLLGASNGFLEFVNRKALEVKLSGSSYIYALAASGIFLLALLIPAYKASRTSIVDHKRKKARGEEKAFWQKLFLDFILLGVSAYGYYTFVQRQKLIKTAALSGSDVQVDPILFFVPVLFILGASLLFLRLYPYILKLIYKLGKRFWKPSMYGTLIQVSRSSVSYHFLMVFIMLTLSIGIFSATAARTINTNDEEKIEYKNGADIAMKLIWDRVDSGGTAPAPYGQYGGSQTSGAASAKTAQYIEPPFDAFEKLPGVEHAARVFKKQEAFAKAGNKSINNANLMAVDPYDYGNVVWYRNGLLHYHINEYLNLLSSEEAACIISSSISESTGAKAGDSITVSWNGNKEVKFNVYAVLDYWPSNLPEDNKKDEEAGENKFIVTNLNYIQDNFPKEPYEVWLKLKKDASREELYKAIADNKFIIVSNLVDTKNDIVNLKNNPSQLAVNGSLTMGFIISGVVCFLGFILYWVLSLKERNLQFGVLRAIGLSSMQLKLMMIWEQLLTSGIAMIIGSLIGLLCSKIYVVFFQLSEGFAQQIPPFKIMSYLSDRLKVYGFIGFTFILGLGILIYLLSKIKISNVIKLGED</sequence>
<evidence type="ECO:0000313" key="9">
    <source>
        <dbReference type="EMBL" id="MBL4936770.1"/>
    </source>
</evidence>
<feature type="transmembrane region" description="Helical" evidence="7">
    <location>
        <begin position="946"/>
        <end position="967"/>
    </location>
</feature>
<feature type="transmembrane region" description="Helical" evidence="7">
    <location>
        <begin position="510"/>
        <end position="530"/>
    </location>
</feature>
<feature type="transmembrane region" description="Helical" evidence="7">
    <location>
        <begin position="846"/>
        <end position="867"/>
    </location>
</feature>
<dbReference type="RefSeq" id="WP_202749525.1">
    <property type="nucleotide sequence ID" value="NZ_JAESWC010000008.1"/>
</dbReference>
<feature type="transmembrane region" description="Helical" evidence="7">
    <location>
        <begin position="898"/>
        <end position="926"/>
    </location>
</feature>
<evidence type="ECO:0000259" key="8">
    <source>
        <dbReference type="Pfam" id="PF02687"/>
    </source>
</evidence>
<keyword evidence="2" id="KW-1003">Cell membrane</keyword>
<name>A0ABS1TBP2_9CLOT</name>
<accession>A0ABS1TBP2</accession>
<evidence type="ECO:0000256" key="6">
    <source>
        <dbReference type="ARBA" id="ARBA00038076"/>
    </source>
</evidence>
<evidence type="ECO:0000256" key="3">
    <source>
        <dbReference type="ARBA" id="ARBA00022692"/>
    </source>
</evidence>
<comment type="caution">
    <text evidence="9">The sequence shown here is derived from an EMBL/GenBank/DDBJ whole genome shotgun (WGS) entry which is preliminary data.</text>
</comment>
<evidence type="ECO:0000256" key="2">
    <source>
        <dbReference type="ARBA" id="ARBA00022475"/>
    </source>
</evidence>
<protein>
    <submittedName>
        <fullName evidence="9">FtsX-like permease family protein</fullName>
    </submittedName>
</protein>
<feature type="transmembrane region" description="Helical" evidence="7">
    <location>
        <begin position="563"/>
        <end position="584"/>
    </location>
</feature>
<dbReference type="Pfam" id="PF02687">
    <property type="entry name" value="FtsX"/>
    <property type="match status" value="2"/>
</dbReference>
<comment type="subcellular location">
    <subcellularLocation>
        <location evidence="1">Cell membrane</location>
        <topology evidence="1">Multi-pass membrane protein</topology>
    </subcellularLocation>
</comment>
<dbReference type="Proteomes" id="UP000632377">
    <property type="component" value="Unassembled WGS sequence"/>
</dbReference>
<keyword evidence="3 7" id="KW-0812">Transmembrane</keyword>
<evidence type="ECO:0000256" key="1">
    <source>
        <dbReference type="ARBA" id="ARBA00004651"/>
    </source>
</evidence>
<feature type="transmembrane region" description="Helical" evidence="7">
    <location>
        <begin position="373"/>
        <end position="398"/>
    </location>
</feature>
<evidence type="ECO:0000256" key="7">
    <source>
        <dbReference type="SAM" id="Phobius"/>
    </source>
</evidence>
<dbReference type="InterPro" id="IPR003838">
    <property type="entry name" value="ABC3_permease_C"/>
</dbReference>
<dbReference type="PANTHER" id="PTHR30572:SF4">
    <property type="entry name" value="ABC TRANSPORTER PERMEASE YTRF"/>
    <property type="match status" value="1"/>
</dbReference>
<dbReference type="InterPro" id="IPR050250">
    <property type="entry name" value="Macrolide_Exporter_MacB"/>
</dbReference>
<dbReference type="PANTHER" id="PTHR30572">
    <property type="entry name" value="MEMBRANE COMPONENT OF TRANSPORTER-RELATED"/>
    <property type="match status" value="1"/>
</dbReference>